<keyword evidence="2" id="KW-1185">Reference proteome</keyword>
<gene>
    <name evidence="1" type="ORF">GTP46_28105</name>
</gene>
<protein>
    <submittedName>
        <fullName evidence="1">Uncharacterized protein</fullName>
    </submittedName>
</protein>
<evidence type="ECO:0000313" key="2">
    <source>
        <dbReference type="Proteomes" id="UP000479335"/>
    </source>
</evidence>
<dbReference type="Proteomes" id="UP000479335">
    <property type="component" value="Unassembled WGS sequence"/>
</dbReference>
<dbReference type="GO" id="GO:0015074">
    <property type="term" value="P:DNA integration"/>
    <property type="evidence" value="ECO:0007669"/>
    <property type="project" value="InterPro"/>
</dbReference>
<dbReference type="SUPFAM" id="SSF46689">
    <property type="entry name" value="Homeodomain-like"/>
    <property type="match status" value="1"/>
</dbReference>
<dbReference type="RefSeq" id="WP_161009930.1">
    <property type="nucleotide sequence ID" value="NZ_WWCN01000028.1"/>
</dbReference>
<dbReference type="GO" id="GO:0003677">
    <property type="term" value="F:DNA binding"/>
    <property type="evidence" value="ECO:0007669"/>
    <property type="project" value="InterPro"/>
</dbReference>
<dbReference type="Gene3D" id="1.10.443.10">
    <property type="entry name" value="Intergrase catalytic core"/>
    <property type="match status" value="1"/>
</dbReference>
<comment type="caution">
    <text evidence="1">The sequence shown here is derived from an EMBL/GenBank/DDBJ whole genome shotgun (WGS) entry which is preliminary data.</text>
</comment>
<dbReference type="InterPro" id="IPR036388">
    <property type="entry name" value="WH-like_DNA-bd_sf"/>
</dbReference>
<dbReference type="Pfam" id="PF13009">
    <property type="entry name" value="Integrase_2"/>
    <property type="match status" value="1"/>
</dbReference>
<dbReference type="AlphaFoldDB" id="A0A6L8KL92"/>
<sequence length="1168" mass="132296">MKRNNLYTPPYSDETRREAISRVASGEPKRSVSISLNLAKHTVGIWTSDIRRHVNVSEELKQKAIDLIKSGEPKKKVSLKLGISRSTITRWTSDIVLKTNYSAETVNKARERAKSGVSKKQIAREFGVSLGTIKNWTSDIKIANRFNEDEKNLAKRLTEEGNAKGTVAKELGMSKSTVERLAGHINNNSHDITIRRALVLRVRNGESLAAVARELNVSSNCYYRWEAQFNDVQDIPSEASIEEIHRLIEGGIALKDIASQHKISLQQLRVWKRIREGKEAVIRQFSEEERSAAVYRIIAGEKIATVAKDVGAETTTVRLWLRQAVESGVVIKPVTLSKSDDYEFSWIEKDYPSAKEWREYIANWFARESRGVGSKLTALKKFVRFVHENCTMKSPSEFLSRKTQNPDFFELFCSEIKDGFKVNNIIYNFLNSVLLENYSDEDDGHWTVTPLFKNPLQLRSSDNSTDLSESVREVLPYSYILELRKMLAEGPDFCDWQFAQNALGFETIKGRNCAKDWFPVTPEQIDRNDPDCVWRLRERNSKSPVLEMWSPVRWVLALTKLQVPARTGQLRMSDSGESDDWRYENGKFVPNTSALAKKYPKKTWQMGIFRRKKVKEDDYVSILYFNTNKTHDSQKSGSDKGQECPWPQLESYTENPYYWLEKLRNWQEKYNPVNERTPWTKIPASRSIGPKSQKQAMSYAPSCFLFRTPETPKHAHLPIGSGVLDVAWQRLMKAFEEKLENEESKHPDGSKILLLNPKNQRTFFPPHGLRVSLITSMVIDGEMPPELMMKIVGHSRLIMTLYYTKPGAIHLQNLLFEANKRAEEKKEASTIRFLKDGQIRDVEKNIVFNAASWASVISEDPTMRNPVGWQMLHDGICFAGGNTSMLDGDSKLPGCHNGGALISEARKEYGPVPGGPRNCGRCRWKATGLYHLPALIATVNNQLYHLHSAQEIAVAKSFVISDLKKERAACDNSNTPFLHAKMLKDAERLYDNKMVKISDLSLNVAANVKIVDRLIALSENSPKEFALVTAGDNYTARSVMEDTNSELLQLAGICSDVEIYPDLDPGTAVFRRSQLLDAALENSGRPPIFLRMEEKQQLRWGNAFMAQLSKLTNSMDAVAGLRKVVSVIDSGQSLSEVLGIELDSALQISQNGSQITIRSFDGKNHYAS</sequence>
<reference evidence="1 2" key="1">
    <citation type="submission" date="2019-12" db="EMBL/GenBank/DDBJ databases">
        <title>Novel species isolated from a subtropical stream in China.</title>
        <authorList>
            <person name="Lu H."/>
        </authorList>
    </citation>
    <scope>NUCLEOTIDE SEQUENCE [LARGE SCALE GENOMIC DNA]</scope>
    <source>
        <strain evidence="1 2">FT135W</strain>
    </source>
</reference>
<organism evidence="1 2">
    <name type="scientific">Duganella flavida</name>
    <dbReference type="NCBI Taxonomy" id="2692175"/>
    <lineage>
        <taxon>Bacteria</taxon>
        <taxon>Pseudomonadati</taxon>
        <taxon>Pseudomonadota</taxon>
        <taxon>Betaproteobacteria</taxon>
        <taxon>Burkholderiales</taxon>
        <taxon>Oxalobacteraceae</taxon>
        <taxon>Telluria group</taxon>
        <taxon>Duganella</taxon>
    </lineage>
</organism>
<dbReference type="GO" id="GO:0006310">
    <property type="term" value="P:DNA recombination"/>
    <property type="evidence" value="ECO:0007669"/>
    <property type="project" value="InterPro"/>
</dbReference>
<dbReference type="InterPro" id="IPR009057">
    <property type="entry name" value="Homeodomain-like_sf"/>
</dbReference>
<accession>A0A6L8KL92</accession>
<dbReference type="InterPro" id="IPR024965">
    <property type="entry name" value="Putative_integrase"/>
</dbReference>
<dbReference type="EMBL" id="WWCN01000028">
    <property type="protein sequence ID" value="MYM26494.1"/>
    <property type="molecule type" value="Genomic_DNA"/>
</dbReference>
<dbReference type="Gene3D" id="1.10.10.60">
    <property type="entry name" value="Homeodomain-like"/>
    <property type="match status" value="2"/>
</dbReference>
<evidence type="ECO:0000313" key="1">
    <source>
        <dbReference type="EMBL" id="MYM26494.1"/>
    </source>
</evidence>
<dbReference type="Gene3D" id="1.10.10.10">
    <property type="entry name" value="Winged helix-like DNA-binding domain superfamily/Winged helix DNA-binding domain"/>
    <property type="match status" value="1"/>
</dbReference>
<name>A0A6L8KL92_9BURK</name>
<dbReference type="InterPro" id="IPR013762">
    <property type="entry name" value="Integrase-like_cat_sf"/>
</dbReference>
<proteinExistence type="predicted"/>